<evidence type="ECO:0000313" key="1">
    <source>
        <dbReference type="EMBL" id="GFM32896.1"/>
    </source>
</evidence>
<proteinExistence type="predicted"/>
<comment type="caution">
    <text evidence="1">The sequence shown here is derived from an EMBL/GenBank/DDBJ whole genome shotgun (WGS) entry which is preliminary data.</text>
</comment>
<dbReference type="RefSeq" id="WP_174404556.1">
    <property type="nucleotide sequence ID" value="NZ_BLVO01000012.1"/>
</dbReference>
<sequence>MIGFEDISKELERCFAAQVQSTADWHATEPEDATGAEEGAELKNLKGLVLAQHLMNFKLWHVEDIARRKDVGPEVIADCKYRIDGLNQRRNDFMEKVDACIVGMIAPMLPPVADGAMLRHNTESLGMSVDRLSILSLKIFHMREQTERTDVDEAHRASCRDKLAVLQEQRADLARAVLELLDDYRTGVKRPKVYFQFKMYNDPSLNPQLYKGA</sequence>
<evidence type="ECO:0008006" key="3">
    <source>
        <dbReference type="Google" id="ProtNLM"/>
    </source>
</evidence>
<dbReference type="EMBL" id="BLVO01000012">
    <property type="protein sequence ID" value="GFM32896.1"/>
    <property type="molecule type" value="Genomic_DNA"/>
</dbReference>
<evidence type="ECO:0000313" key="2">
    <source>
        <dbReference type="Proteomes" id="UP000503840"/>
    </source>
</evidence>
<dbReference type="InterPro" id="IPR025350">
    <property type="entry name" value="DUF4254"/>
</dbReference>
<accession>A0A7J0BGU1</accession>
<keyword evidence="2" id="KW-1185">Reference proteome</keyword>
<gene>
    <name evidence="1" type="ORF">DSM101010T_12610</name>
</gene>
<dbReference type="Pfam" id="PF14063">
    <property type="entry name" value="DUF4254"/>
    <property type="match status" value="1"/>
</dbReference>
<dbReference type="Proteomes" id="UP000503840">
    <property type="component" value="Unassembled WGS sequence"/>
</dbReference>
<protein>
    <recommendedName>
        <fullName evidence="3">DUF4254 domain-containing protein</fullName>
    </recommendedName>
</protein>
<name>A0A7J0BGU1_9BACT</name>
<reference evidence="1 2" key="1">
    <citation type="submission" date="2020-05" db="EMBL/GenBank/DDBJ databases">
        <title>Draft genome sequence of Desulfovibrio sp. strain HN2T.</title>
        <authorList>
            <person name="Ueno A."/>
            <person name="Tamazawa S."/>
            <person name="Tamamura S."/>
            <person name="Murakami T."/>
            <person name="Kiyama T."/>
            <person name="Inomata H."/>
            <person name="Amano Y."/>
            <person name="Miyakawa K."/>
            <person name="Tamaki H."/>
            <person name="Naganuma T."/>
            <person name="Kaneko K."/>
        </authorList>
    </citation>
    <scope>NUCLEOTIDE SEQUENCE [LARGE SCALE GENOMIC DNA]</scope>
    <source>
        <strain evidence="1 2">HN2</strain>
    </source>
</reference>
<organism evidence="1 2">
    <name type="scientific">Desulfovibrio subterraneus</name>
    <dbReference type="NCBI Taxonomy" id="2718620"/>
    <lineage>
        <taxon>Bacteria</taxon>
        <taxon>Pseudomonadati</taxon>
        <taxon>Thermodesulfobacteriota</taxon>
        <taxon>Desulfovibrionia</taxon>
        <taxon>Desulfovibrionales</taxon>
        <taxon>Desulfovibrionaceae</taxon>
        <taxon>Desulfovibrio</taxon>
    </lineage>
</organism>
<dbReference type="AlphaFoldDB" id="A0A7J0BGU1"/>